<gene>
    <name evidence="2" type="ORF">FQN60_015535</name>
</gene>
<evidence type="ECO:0000256" key="1">
    <source>
        <dbReference type="SAM" id="MobiDB-lite"/>
    </source>
</evidence>
<name>A0A5J5CQ60_9PERO</name>
<accession>A0A5J5CQ60</accession>
<protein>
    <submittedName>
        <fullName evidence="2">Uncharacterized protein</fullName>
    </submittedName>
</protein>
<dbReference type="AlphaFoldDB" id="A0A5J5CQ60"/>
<reference evidence="2 3" key="1">
    <citation type="submission" date="2019-08" db="EMBL/GenBank/DDBJ databases">
        <title>A chromosome-level genome assembly, high-density linkage maps, and genome scans reveal the genomic architecture of hybrid incompatibilities underlying speciation via character displacement in darters (Percidae: Etheostominae).</title>
        <authorList>
            <person name="Moran R.L."/>
            <person name="Catchen J.M."/>
            <person name="Fuller R.C."/>
        </authorList>
    </citation>
    <scope>NUCLEOTIDE SEQUENCE [LARGE SCALE GENOMIC DNA]</scope>
    <source>
        <strain evidence="2">EspeVRDwgs_2016</strain>
        <tissue evidence="2">Muscle</tissue>
    </source>
</reference>
<feature type="compositionally biased region" description="Polar residues" evidence="1">
    <location>
        <begin position="1"/>
        <end position="12"/>
    </location>
</feature>
<keyword evidence="3" id="KW-1185">Reference proteome</keyword>
<dbReference type="EMBL" id="VOFY01000018">
    <property type="protein sequence ID" value="KAA8582989.1"/>
    <property type="molecule type" value="Genomic_DNA"/>
</dbReference>
<evidence type="ECO:0000313" key="2">
    <source>
        <dbReference type="EMBL" id="KAA8582989.1"/>
    </source>
</evidence>
<proteinExistence type="predicted"/>
<feature type="non-terminal residue" evidence="2">
    <location>
        <position position="50"/>
    </location>
</feature>
<comment type="caution">
    <text evidence="2">The sequence shown here is derived from an EMBL/GenBank/DDBJ whole genome shotgun (WGS) entry which is preliminary data.</text>
</comment>
<evidence type="ECO:0000313" key="3">
    <source>
        <dbReference type="Proteomes" id="UP000327493"/>
    </source>
</evidence>
<sequence>MHAAGTQATEAQCTDDEQRMKKAVQETQVGNRSSVTSAWLHVLLVHDRGC</sequence>
<organism evidence="2 3">
    <name type="scientific">Etheostoma spectabile</name>
    <name type="common">orangethroat darter</name>
    <dbReference type="NCBI Taxonomy" id="54343"/>
    <lineage>
        <taxon>Eukaryota</taxon>
        <taxon>Metazoa</taxon>
        <taxon>Chordata</taxon>
        <taxon>Craniata</taxon>
        <taxon>Vertebrata</taxon>
        <taxon>Euteleostomi</taxon>
        <taxon>Actinopterygii</taxon>
        <taxon>Neopterygii</taxon>
        <taxon>Teleostei</taxon>
        <taxon>Neoteleostei</taxon>
        <taxon>Acanthomorphata</taxon>
        <taxon>Eupercaria</taxon>
        <taxon>Perciformes</taxon>
        <taxon>Percoidei</taxon>
        <taxon>Percidae</taxon>
        <taxon>Etheostomatinae</taxon>
        <taxon>Etheostoma</taxon>
    </lineage>
</organism>
<feature type="region of interest" description="Disordered" evidence="1">
    <location>
        <begin position="1"/>
        <end position="31"/>
    </location>
</feature>
<dbReference type="Proteomes" id="UP000327493">
    <property type="component" value="Chromosome 18"/>
</dbReference>